<evidence type="ECO:0000313" key="3">
    <source>
        <dbReference type="Proteomes" id="UP000515292"/>
    </source>
</evidence>
<dbReference type="AlphaFoldDB" id="A0A7G5IF58"/>
<keyword evidence="1" id="KW-0812">Transmembrane</keyword>
<dbReference type="KEGG" id="sand:H3309_11525"/>
<keyword evidence="1" id="KW-1133">Transmembrane helix</keyword>
<evidence type="ECO:0000313" key="2">
    <source>
        <dbReference type="EMBL" id="QMW22000.1"/>
    </source>
</evidence>
<dbReference type="RefSeq" id="WP_182294845.1">
    <property type="nucleotide sequence ID" value="NZ_CP059851.1"/>
</dbReference>
<dbReference type="EMBL" id="CP059851">
    <property type="protein sequence ID" value="QMW22000.1"/>
    <property type="molecule type" value="Genomic_DNA"/>
</dbReference>
<sequence length="62" mass="6732">MIDALLALGVLVSFALVGGGLWLWRRDRKRALLMLAAGVVLLFNIVMWSTLPVMPTLPVAKG</sequence>
<organism evidence="2 3">
    <name type="scientific">Sandaracinobacteroides saxicola</name>
    <dbReference type="NCBI Taxonomy" id="2759707"/>
    <lineage>
        <taxon>Bacteria</taxon>
        <taxon>Pseudomonadati</taxon>
        <taxon>Pseudomonadota</taxon>
        <taxon>Alphaproteobacteria</taxon>
        <taxon>Sphingomonadales</taxon>
        <taxon>Sphingosinicellaceae</taxon>
        <taxon>Sandaracinobacteroides</taxon>
    </lineage>
</organism>
<feature type="transmembrane region" description="Helical" evidence="1">
    <location>
        <begin position="6"/>
        <end position="24"/>
    </location>
</feature>
<feature type="transmembrane region" description="Helical" evidence="1">
    <location>
        <begin position="31"/>
        <end position="51"/>
    </location>
</feature>
<name>A0A7G5IF58_9SPHN</name>
<dbReference type="Proteomes" id="UP000515292">
    <property type="component" value="Chromosome"/>
</dbReference>
<accession>A0A7G5IF58</accession>
<keyword evidence="1" id="KW-0472">Membrane</keyword>
<protein>
    <submittedName>
        <fullName evidence="2">Uncharacterized protein</fullName>
    </submittedName>
</protein>
<proteinExistence type="predicted"/>
<reference evidence="2 3" key="1">
    <citation type="submission" date="2020-07" db="EMBL/GenBank/DDBJ databases">
        <title>Complete genome sequence for Sandaracinobacter sp. M6.</title>
        <authorList>
            <person name="Tang Y."/>
            <person name="Liu Q."/>
            <person name="Guo Z."/>
            <person name="Lei P."/>
            <person name="Huang B."/>
        </authorList>
    </citation>
    <scope>NUCLEOTIDE SEQUENCE [LARGE SCALE GENOMIC DNA]</scope>
    <source>
        <strain evidence="2 3">M6</strain>
    </source>
</reference>
<evidence type="ECO:0000256" key="1">
    <source>
        <dbReference type="SAM" id="Phobius"/>
    </source>
</evidence>
<keyword evidence="3" id="KW-1185">Reference proteome</keyword>
<gene>
    <name evidence="2" type="ORF">H3309_11525</name>
</gene>